<dbReference type="AlphaFoldDB" id="A0A0K1RBW0"/>
<feature type="region of interest" description="Disordered" evidence="1">
    <location>
        <begin position="163"/>
        <end position="192"/>
    </location>
</feature>
<accession>A0A0K1RBW0</accession>
<dbReference type="Proteomes" id="UP000060016">
    <property type="component" value="Chromosome"/>
</dbReference>
<organism evidence="2 3">
    <name type="scientific">Corynebacterium riegelii</name>
    <dbReference type="NCBI Taxonomy" id="156976"/>
    <lineage>
        <taxon>Bacteria</taxon>
        <taxon>Bacillati</taxon>
        <taxon>Actinomycetota</taxon>
        <taxon>Actinomycetes</taxon>
        <taxon>Mycobacteriales</taxon>
        <taxon>Corynebacteriaceae</taxon>
        <taxon>Corynebacterium</taxon>
    </lineage>
</organism>
<dbReference type="KEGG" id="crie:AK829_06550"/>
<feature type="compositionally biased region" description="Basic and acidic residues" evidence="1">
    <location>
        <begin position="183"/>
        <end position="192"/>
    </location>
</feature>
<gene>
    <name evidence="2" type="ORF">AK829_06550</name>
</gene>
<proteinExistence type="predicted"/>
<keyword evidence="3" id="KW-1185">Reference proteome</keyword>
<dbReference type="RefSeq" id="WP_052205138.1">
    <property type="nucleotide sequence ID" value="NZ_CP012342.1"/>
</dbReference>
<reference evidence="2 3" key="1">
    <citation type="submission" date="2015-08" db="EMBL/GenBank/DDBJ databases">
        <authorList>
            <person name="Babu N.S."/>
            <person name="Beckwith C.J."/>
            <person name="Beseler K.G."/>
            <person name="Brison A."/>
            <person name="Carone J.V."/>
            <person name="Caskin T.P."/>
            <person name="Diamond M."/>
            <person name="Durham M.E."/>
            <person name="Foxe J.M."/>
            <person name="Go M."/>
            <person name="Henderson B.A."/>
            <person name="Jones I.B."/>
            <person name="McGettigan J.A."/>
            <person name="Micheletti S.J."/>
            <person name="Nasrallah M.E."/>
            <person name="Ortiz D."/>
            <person name="Piller C.R."/>
            <person name="Privatt S.R."/>
            <person name="Schneider S.L."/>
            <person name="Sharp S."/>
            <person name="Smith T.C."/>
            <person name="Stanton J.D."/>
            <person name="Ullery H.E."/>
            <person name="Wilson R.J."/>
            <person name="Serrano M.G."/>
            <person name="Buck G."/>
            <person name="Lee V."/>
            <person name="Wang Y."/>
            <person name="Carvalho R."/>
            <person name="Voegtly L."/>
            <person name="Shi R."/>
            <person name="Duckworth R."/>
            <person name="Johnson A."/>
            <person name="Loviza R."/>
            <person name="Walstead R."/>
            <person name="Shah Z."/>
            <person name="Kiflezghi M."/>
            <person name="Wade K."/>
            <person name="Ball S.L."/>
            <person name="Bradley K.W."/>
            <person name="Asai D.J."/>
            <person name="Bowman C.A."/>
            <person name="Russell D.A."/>
            <person name="Pope W.H."/>
            <person name="Jacobs-Sera D."/>
            <person name="Hendrix R.W."/>
            <person name="Hatfull G.F."/>
        </authorList>
    </citation>
    <scope>NUCLEOTIDE SEQUENCE [LARGE SCALE GENOMIC DNA]</scope>
    <source>
        <strain evidence="2 3">PUDD_83A45</strain>
    </source>
</reference>
<dbReference type="PATRIC" id="fig|156976.3.peg.1303"/>
<protein>
    <submittedName>
        <fullName evidence="2">Uncharacterized protein</fullName>
    </submittedName>
</protein>
<evidence type="ECO:0000256" key="1">
    <source>
        <dbReference type="SAM" id="MobiDB-lite"/>
    </source>
</evidence>
<sequence length="276" mass="30933">MRWIDSHVAEVLLNNAIKRADNLAESGYLLVRDGQHGVIVERVDGGEIKGIKGAVFDHQGGAVVVDLEAPVIRRVITASRERSLGDFVCILCELVCLLGGDLRINRDTVGLFREVVGLLRSAVAEYTEQQPGDDASTPKASPRGCDLHFPRERTKQALPWLDIKDVPQNRGNPQPSRRLARHAGNEPVDKKEKPMLWKRTKSDNEMPTEQYWHNTIRGMSQAIAERKPFEDDFGLSEAFEEGYKRAVLHMHQDLGSTSTEFNCIVDAAKERAKDLQ</sequence>
<evidence type="ECO:0000313" key="2">
    <source>
        <dbReference type="EMBL" id="AKV58883.1"/>
    </source>
</evidence>
<name>A0A0K1RBW0_9CORY</name>
<dbReference type="EMBL" id="CP012342">
    <property type="protein sequence ID" value="AKV58883.1"/>
    <property type="molecule type" value="Genomic_DNA"/>
</dbReference>
<evidence type="ECO:0000313" key="3">
    <source>
        <dbReference type="Proteomes" id="UP000060016"/>
    </source>
</evidence>
<dbReference type="STRING" id="156976.AK829_06550"/>